<dbReference type="PROSITE" id="PS51186">
    <property type="entry name" value="GNAT"/>
    <property type="match status" value="1"/>
</dbReference>
<accession>A0A6N6JDT8</accession>
<keyword evidence="5" id="KW-1185">Reference proteome</keyword>
<dbReference type="Pfam" id="PF00583">
    <property type="entry name" value="Acetyltransf_1"/>
    <property type="match status" value="1"/>
</dbReference>
<dbReference type="PANTHER" id="PTHR43420">
    <property type="entry name" value="ACETYLTRANSFERASE"/>
    <property type="match status" value="1"/>
</dbReference>
<dbReference type="OrthoDB" id="7301318at2"/>
<dbReference type="SUPFAM" id="SSF55729">
    <property type="entry name" value="Acyl-CoA N-acyltransferases (Nat)"/>
    <property type="match status" value="1"/>
</dbReference>
<dbReference type="InterPro" id="IPR016181">
    <property type="entry name" value="Acyl_CoA_acyltransferase"/>
</dbReference>
<proteinExistence type="predicted"/>
<comment type="caution">
    <text evidence="4">The sequence shown here is derived from an EMBL/GenBank/DDBJ whole genome shotgun (WGS) entry which is preliminary data.</text>
</comment>
<protein>
    <submittedName>
        <fullName evidence="4">N-acetyltransferase</fullName>
    </submittedName>
</protein>
<keyword evidence="2" id="KW-0012">Acyltransferase</keyword>
<evidence type="ECO:0000256" key="1">
    <source>
        <dbReference type="ARBA" id="ARBA00022679"/>
    </source>
</evidence>
<keyword evidence="1 4" id="KW-0808">Transferase</keyword>
<dbReference type="GO" id="GO:0016747">
    <property type="term" value="F:acyltransferase activity, transferring groups other than amino-acyl groups"/>
    <property type="evidence" value="ECO:0007669"/>
    <property type="project" value="InterPro"/>
</dbReference>
<dbReference type="CDD" id="cd04301">
    <property type="entry name" value="NAT_SF"/>
    <property type="match status" value="1"/>
</dbReference>
<dbReference type="InterPro" id="IPR050680">
    <property type="entry name" value="YpeA/RimI_acetyltransf"/>
</dbReference>
<sequence>MTTDPFAVLEATWPSVSVKAVDGWLVRDGGGGGKRVSAATWDSAGVPPALPHDLVMVREGQDKLDSVLAETGFETVDPTLIFEGSVASNPIPPVTAFSVWPPLRILLDIWEVGGIGPARVGVMERVEGPKTAILGRINDRAAGALFAAIHKNCVMLHAIEVLAAHRRQGLARYMMQAAHNWAAEHGATQVSLAVTSANEPATRLYKSMGMGVVGRYHYRQRP</sequence>
<reference evidence="4 5" key="1">
    <citation type="submission" date="2019-12" db="EMBL/GenBank/DDBJ databases">
        <title>Litoreibacter badius sp. nov., a novel bacteriochlorophyll a-containing bacterium in the genus Litoreibacter.</title>
        <authorList>
            <person name="Kanamuro M."/>
            <person name="Takabe Y."/>
            <person name="Mori K."/>
            <person name="Takaichi S."/>
            <person name="Hanada S."/>
        </authorList>
    </citation>
    <scope>NUCLEOTIDE SEQUENCE [LARGE SCALE GENOMIC DNA]</scope>
    <source>
        <strain evidence="4 5">K6</strain>
    </source>
</reference>
<evidence type="ECO:0000313" key="5">
    <source>
        <dbReference type="Proteomes" id="UP000436822"/>
    </source>
</evidence>
<dbReference type="AlphaFoldDB" id="A0A6N6JDT8"/>
<dbReference type="EMBL" id="BLJE01000002">
    <property type="protein sequence ID" value="GFE64493.1"/>
    <property type="molecule type" value="Genomic_DNA"/>
</dbReference>
<feature type="domain" description="N-acetyltransferase" evidence="3">
    <location>
        <begin position="89"/>
        <end position="222"/>
    </location>
</feature>
<dbReference type="PANTHER" id="PTHR43420:SF44">
    <property type="entry name" value="ACETYLTRANSFERASE YPEA"/>
    <property type="match status" value="1"/>
</dbReference>
<organism evidence="4 5">
    <name type="scientific">Litoreibacter roseus</name>
    <dbReference type="NCBI Taxonomy" id="2601869"/>
    <lineage>
        <taxon>Bacteria</taxon>
        <taxon>Pseudomonadati</taxon>
        <taxon>Pseudomonadota</taxon>
        <taxon>Alphaproteobacteria</taxon>
        <taxon>Rhodobacterales</taxon>
        <taxon>Roseobacteraceae</taxon>
        <taxon>Litoreibacter</taxon>
    </lineage>
</organism>
<name>A0A6N6JDT8_9RHOB</name>
<dbReference type="Gene3D" id="3.40.630.30">
    <property type="match status" value="1"/>
</dbReference>
<dbReference type="Proteomes" id="UP000436822">
    <property type="component" value="Unassembled WGS sequence"/>
</dbReference>
<evidence type="ECO:0000259" key="3">
    <source>
        <dbReference type="PROSITE" id="PS51186"/>
    </source>
</evidence>
<evidence type="ECO:0000256" key="2">
    <source>
        <dbReference type="ARBA" id="ARBA00023315"/>
    </source>
</evidence>
<dbReference type="RefSeq" id="WP_159805717.1">
    <property type="nucleotide sequence ID" value="NZ_BLJE01000002.1"/>
</dbReference>
<evidence type="ECO:0000313" key="4">
    <source>
        <dbReference type="EMBL" id="GFE64493.1"/>
    </source>
</evidence>
<gene>
    <name evidence="4" type="primary">yobR</name>
    <name evidence="4" type="ORF">KIN_15670</name>
</gene>
<dbReference type="InterPro" id="IPR000182">
    <property type="entry name" value="GNAT_dom"/>
</dbReference>